<feature type="compositionally biased region" description="Low complexity" evidence="1">
    <location>
        <begin position="34"/>
        <end position="46"/>
    </location>
</feature>
<protein>
    <submittedName>
        <fullName evidence="2">Uncharacterized protein</fullName>
    </submittedName>
</protein>
<evidence type="ECO:0000313" key="3">
    <source>
        <dbReference type="Proteomes" id="UP001162480"/>
    </source>
</evidence>
<sequence length="99" mass="10479">MPCNNKCGDSTTCDKSIHTNIGADDDDVNGGSGSRSVGDISGSGSDGICSRRILAVESHCKKQRGLFMKVTIEYGSHVYHNVDCGLDVDVAFVAVKIKN</sequence>
<organism evidence="2 3">
    <name type="scientific">Octopus vulgaris</name>
    <name type="common">Common octopus</name>
    <dbReference type="NCBI Taxonomy" id="6645"/>
    <lineage>
        <taxon>Eukaryota</taxon>
        <taxon>Metazoa</taxon>
        <taxon>Spiralia</taxon>
        <taxon>Lophotrochozoa</taxon>
        <taxon>Mollusca</taxon>
        <taxon>Cephalopoda</taxon>
        <taxon>Coleoidea</taxon>
        <taxon>Octopodiformes</taxon>
        <taxon>Octopoda</taxon>
        <taxon>Incirrata</taxon>
        <taxon>Octopodidae</taxon>
        <taxon>Octopus</taxon>
    </lineage>
</organism>
<accession>A0AA36BHV1</accession>
<evidence type="ECO:0000256" key="1">
    <source>
        <dbReference type="SAM" id="MobiDB-lite"/>
    </source>
</evidence>
<feature type="region of interest" description="Disordered" evidence="1">
    <location>
        <begin position="20"/>
        <end position="46"/>
    </location>
</feature>
<reference evidence="2" key="1">
    <citation type="submission" date="2023-08" db="EMBL/GenBank/DDBJ databases">
        <authorList>
            <person name="Alioto T."/>
            <person name="Alioto T."/>
            <person name="Gomez Garrido J."/>
        </authorList>
    </citation>
    <scope>NUCLEOTIDE SEQUENCE</scope>
</reference>
<gene>
    <name evidence="2" type="ORF">OCTVUL_1B002736</name>
</gene>
<dbReference type="EMBL" id="OX597828">
    <property type="protein sequence ID" value="CAI9733916.1"/>
    <property type="molecule type" value="Genomic_DNA"/>
</dbReference>
<keyword evidence="3" id="KW-1185">Reference proteome</keyword>
<dbReference type="AlphaFoldDB" id="A0AA36BHV1"/>
<dbReference type="Proteomes" id="UP001162480">
    <property type="component" value="Chromosome 15"/>
</dbReference>
<name>A0AA36BHV1_OCTVU</name>
<evidence type="ECO:0000313" key="2">
    <source>
        <dbReference type="EMBL" id="CAI9733916.1"/>
    </source>
</evidence>
<proteinExistence type="predicted"/>